<dbReference type="EMBL" id="LNQE01001499">
    <property type="protein sequence ID" value="KUG16410.1"/>
    <property type="molecule type" value="Genomic_DNA"/>
</dbReference>
<evidence type="ECO:0000256" key="3">
    <source>
        <dbReference type="ARBA" id="ARBA00011738"/>
    </source>
</evidence>
<evidence type="ECO:0000256" key="11">
    <source>
        <dbReference type="ARBA" id="ARBA00047550"/>
    </source>
</evidence>
<keyword evidence="8 14" id="KW-0560">Oxidoreductase</keyword>
<dbReference type="Gene3D" id="3.40.430.10">
    <property type="entry name" value="Dihydrofolate Reductase, subunit A"/>
    <property type="match status" value="1"/>
</dbReference>
<evidence type="ECO:0000259" key="13">
    <source>
        <dbReference type="Pfam" id="PF01872"/>
    </source>
</evidence>
<accession>A0A0W8F6A0</accession>
<evidence type="ECO:0000256" key="6">
    <source>
        <dbReference type="ARBA" id="ARBA00022619"/>
    </source>
</evidence>
<comment type="subunit">
    <text evidence="3">Homodimer.</text>
</comment>
<dbReference type="InterPro" id="IPR006401">
    <property type="entry name" value="Rib_reduct_arc"/>
</dbReference>
<feature type="domain" description="Bacterial bifunctional deaminase-reductase C-terminal" evidence="13">
    <location>
        <begin position="4"/>
        <end position="215"/>
    </location>
</feature>
<evidence type="ECO:0000256" key="2">
    <source>
        <dbReference type="ARBA" id="ARBA00009723"/>
    </source>
</evidence>
<dbReference type="NCBIfam" id="TIGR00227">
    <property type="entry name" value="ribD_Cterm"/>
    <property type="match status" value="1"/>
</dbReference>
<evidence type="ECO:0000256" key="5">
    <source>
        <dbReference type="ARBA" id="ARBA00015035"/>
    </source>
</evidence>
<dbReference type="GO" id="GO:0050661">
    <property type="term" value="F:NADP binding"/>
    <property type="evidence" value="ECO:0007669"/>
    <property type="project" value="InterPro"/>
</dbReference>
<comment type="pathway">
    <text evidence="1">Cofactor biosynthesis; riboflavin biosynthesis.</text>
</comment>
<protein>
    <recommendedName>
        <fullName evidence="5">2,5-diamino-6-ribosylamino-4(3H)-pyrimidinone 5'-phosphate reductase</fullName>
        <ecNumber evidence="4">1.1.1.302</ecNumber>
    </recommendedName>
    <alternativeName>
        <fullName evidence="10">2,5-diamino-6-(5-phospho-D-ribosylamino)pyrimidin-4(3H)-one reductase</fullName>
    </alternativeName>
    <alternativeName>
        <fullName evidence="9">2,5-diamino-6-ribitylamino-4(3H)-pyrimidinone 5'-phosphate synthase</fullName>
    </alternativeName>
</protein>
<dbReference type="InterPro" id="IPR011549">
    <property type="entry name" value="RibD_C"/>
</dbReference>
<keyword evidence="6" id="KW-0686">Riboflavin biosynthesis</keyword>
<proteinExistence type="inferred from homology"/>
<dbReference type="InterPro" id="IPR050765">
    <property type="entry name" value="Riboflavin_Biosynth_HTPR"/>
</dbReference>
<evidence type="ECO:0000256" key="9">
    <source>
        <dbReference type="ARBA" id="ARBA00030073"/>
    </source>
</evidence>
<sequence length="220" mass="24435">MNRPFVFINSAMSADGKISSRDRRQIRISGKEDLMRVDELRAASDAIMVGVGTVLADDPGLRVKSRILQEKRTVMGQLKEPFRIVTDSNARTPANAKILGPGCMIAVSYSAPEERLDRLRPGCEIIKCGTEMVDLPGLMEELHNRGVRRLMVEGGARLNWSLIEHGLVDEIYIYIGGLIIGGERAPSLVDGPGFRNSFPRLSLQSVQRLDEGLLLQWELH</sequence>
<dbReference type="GO" id="GO:0008703">
    <property type="term" value="F:5-amino-6-(5-phosphoribosylamino)uracil reductase activity"/>
    <property type="evidence" value="ECO:0007669"/>
    <property type="project" value="InterPro"/>
</dbReference>
<organism evidence="14">
    <name type="scientific">hydrocarbon metagenome</name>
    <dbReference type="NCBI Taxonomy" id="938273"/>
    <lineage>
        <taxon>unclassified sequences</taxon>
        <taxon>metagenomes</taxon>
        <taxon>ecological metagenomes</taxon>
    </lineage>
</organism>
<gene>
    <name evidence="14" type="ORF">ASZ90_013918</name>
</gene>
<comment type="catalytic activity">
    <reaction evidence="11">
        <text>2,5-diamino-6-(1-D-ribitylamino)pyrimidin-4(3H)-one 5'-phosphate + NAD(+) = 2,5-diamino-6-(1-D-ribosylamino)pyrimidin-4(3H)-one 5'-phosphate + NADH + H(+)</text>
        <dbReference type="Rhea" id="RHEA:27274"/>
        <dbReference type="ChEBI" id="CHEBI:15378"/>
        <dbReference type="ChEBI" id="CHEBI:57540"/>
        <dbReference type="ChEBI" id="CHEBI:57945"/>
        <dbReference type="ChEBI" id="CHEBI:58890"/>
        <dbReference type="ChEBI" id="CHEBI:59545"/>
        <dbReference type="EC" id="1.1.1.302"/>
    </reaction>
</comment>
<dbReference type="AlphaFoldDB" id="A0A0W8F6A0"/>
<evidence type="ECO:0000256" key="7">
    <source>
        <dbReference type="ARBA" id="ARBA00022857"/>
    </source>
</evidence>
<comment type="caution">
    <text evidence="14">The sequence shown here is derived from an EMBL/GenBank/DDBJ whole genome shotgun (WGS) entry which is preliminary data.</text>
</comment>
<evidence type="ECO:0000256" key="4">
    <source>
        <dbReference type="ARBA" id="ARBA00012851"/>
    </source>
</evidence>
<evidence type="ECO:0000256" key="8">
    <source>
        <dbReference type="ARBA" id="ARBA00023002"/>
    </source>
</evidence>
<reference evidence="14" key="1">
    <citation type="journal article" date="2015" name="Proc. Natl. Acad. Sci. U.S.A.">
        <title>Networks of energetic and metabolic interactions define dynamics in microbial communities.</title>
        <authorList>
            <person name="Embree M."/>
            <person name="Liu J.K."/>
            <person name="Al-Bassam M.M."/>
            <person name="Zengler K."/>
        </authorList>
    </citation>
    <scope>NUCLEOTIDE SEQUENCE</scope>
</reference>
<dbReference type="SUPFAM" id="SSF53597">
    <property type="entry name" value="Dihydrofolate reductase-like"/>
    <property type="match status" value="1"/>
</dbReference>
<dbReference type="UniPathway" id="UPA00275"/>
<comment type="similarity">
    <text evidence="2">Belongs to the HTP reductase family.</text>
</comment>
<comment type="catalytic activity">
    <reaction evidence="12">
        <text>2,5-diamino-6-(1-D-ribitylamino)pyrimidin-4(3H)-one 5'-phosphate + NADP(+) = 2,5-diamino-6-(1-D-ribosylamino)pyrimidin-4(3H)-one 5'-phosphate + NADPH + H(+)</text>
        <dbReference type="Rhea" id="RHEA:27278"/>
        <dbReference type="ChEBI" id="CHEBI:15378"/>
        <dbReference type="ChEBI" id="CHEBI:57783"/>
        <dbReference type="ChEBI" id="CHEBI:58349"/>
        <dbReference type="ChEBI" id="CHEBI:58890"/>
        <dbReference type="ChEBI" id="CHEBI:59545"/>
        <dbReference type="EC" id="1.1.1.302"/>
    </reaction>
</comment>
<dbReference type="Pfam" id="PF01872">
    <property type="entry name" value="RibD_C"/>
    <property type="match status" value="1"/>
</dbReference>
<evidence type="ECO:0000256" key="10">
    <source>
        <dbReference type="ARBA" id="ARBA00031630"/>
    </source>
</evidence>
<dbReference type="InterPro" id="IPR002734">
    <property type="entry name" value="RibDG_C"/>
</dbReference>
<dbReference type="GO" id="GO:0009231">
    <property type="term" value="P:riboflavin biosynthetic process"/>
    <property type="evidence" value="ECO:0007669"/>
    <property type="project" value="UniProtKB-UniPathway"/>
</dbReference>
<dbReference type="InterPro" id="IPR024072">
    <property type="entry name" value="DHFR-like_dom_sf"/>
</dbReference>
<keyword evidence="7" id="KW-0521">NADP</keyword>
<dbReference type="PANTHER" id="PTHR38011">
    <property type="entry name" value="DIHYDROFOLATE REDUCTASE FAMILY PROTEIN (AFU_ORTHOLOGUE AFUA_8G06820)"/>
    <property type="match status" value="1"/>
</dbReference>
<name>A0A0W8F6A0_9ZZZZ</name>
<dbReference type="PANTHER" id="PTHR38011:SF7">
    <property type="entry name" value="2,5-DIAMINO-6-RIBOSYLAMINO-4(3H)-PYRIMIDINONE 5'-PHOSPHATE REDUCTASE"/>
    <property type="match status" value="1"/>
</dbReference>
<dbReference type="NCBIfam" id="TIGR01508">
    <property type="entry name" value="rib_reduct_arch"/>
    <property type="match status" value="1"/>
</dbReference>
<evidence type="ECO:0000313" key="14">
    <source>
        <dbReference type="EMBL" id="KUG16410.1"/>
    </source>
</evidence>
<dbReference type="EC" id="1.1.1.302" evidence="4"/>
<evidence type="ECO:0000256" key="1">
    <source>
        <dbReference type="ARBA" id="ARBA00005104"/>
    </source>
</evidence>
<evidence type="ECO:0000256" key="12">
    <source>
        <dbReference type="ARBA" id="ARBA00049020"/>
    </source>
</evidence>